<dbReference type="SMART" id="SM00137">
    <property type="entry name" value="MAM"/>
    <property type="match status" value="1"/>
</dbReference>
<evidence type="ECO:0000256" key="14">
    <source>
        <dbReference type="SAM" id="Phobius"/>
    </source>
</evidence>
<feature type="domain" description="EGF-like" evidence="15">
    <location>
        <begin position="386"/>
        <end position="426"/>
    </location>
</feature>
<keyword evidence="14" id="KW-1133">Transmembrane helix</keyword>
<protein>
    <recommendedName>
        <fullName evidence="12">Metalloendopeptidase</fullName>
        <ecNumber evidence="12">3.4.24.-</ecNumber>
    </recommendedName>
</protein>
<dbReference type="PANTHER" id="PTHR10127:SF814">
    <property type="entry name" value="MEPRIN A SUBUNIT BETA"/>
    <property type="match status" value="1"/>
</dbReference>
<dbReference type="InterPro" id="IPR000742">
    <property type="entry name" value="EGF"/>
</dbReference>
<dbReference type="PROSITE" id="PS51864">
    <property type="entry name" value="ASTACIN"/>
    <property type="match status" value="1"/>
</dbReference>
<keyword evidence="1 11" id="KW-0645">Protease</keyword>
<evidence type="ECO:0000259" key="15">
    <source>
        <dbReference type="PROSITE" id="PS50026"/>
    </source>
</evidence>
<dbReference type="PRINTS" id="PR00020">
    <property type="entry name" value="MAMDOMAIN"/>
</dbReference>
<dbReference type="PROSITE" id="PS50026">
    <property type="entry name" value="EGF_3"/>
    <property type="match status" value="1"/>
</dbReference>
<feature type="region of interest" description="Disordered" evidence="13">
    <location>
        <begin position="348"/>
        <end position="385"/>
    </location>
</feature>
<keyword evidence="14" id="KW-0472">Membrane</keyword>
<reference evidence="18 19" key="1">
    <citation type="submission" date="2016-02" db="EMBL/GenBank/DDBJ databases">
        <title>Band-tailed pigeon sequencing and assembly.</title>
        <authorList>
            <person name="Soares A.E."/>
            <person name="Novak B.J."/>
            <person name="Rice E.S."/>
            <person name="O'Connell B."/>
            <person name="Chang D."/>
            <person name="Weber S."/>
            <person name="Shapiro B."/>
        </authorList>
    </citation>
    <scope>NUCLEOTIDE SEQUENCE [LARGE SCALE GENOMIC DNA]</scope>
    <source>
        <strain evidence="18">BTP2013</strain>
        <tissue evidence="18">Blood</tissue>
    </source>
</reference>
<comment type="caution">
    <text evidence="10">Lacks conserved residue(s) required for the propagation of feature annotation.</text>
</comment>
<feature type="binding site" evidence="11">
    <location>
        <position position="68"/>
    </location>
    <ligand>
        <name>Zn(2+)</name>
        <dbReference type="ChEBI" id="CHEBI:29105"/>
        <note>catalytic</note>
    </ligand>
</feature>
<keyword evidence="3" id="KW-0732">Signal</keyword>
<dbReference type="GO" id="GO:0004222">
    <property type="term" value="F:metalloendopeptidase activity"/>
    <property type="evidence" value="ECO:0007669"/>
    <property type="project" value="UniProtKB-UniRule"/>
</dbReference>
<keyword evidence="6 11" id="KW-0482">Metalloprotease</keyword>
<evidence type="ECO:0000256" key="7">
    <source>
        <dbReference type="ARBA" id="ARBA00023145"/>
    </source>
</evidence>
<dbReference type="GO" id="GO:0016020">
    <property type="term" value="C:membrane"/>
    <property type="evidence" value="ECO:0007669"/>
    <property type="project" value="InterPro"/>
</dbReference>
<keyword evidence="14" id="KW-0812">Transmembrane</keyword>
<dbReference type="Pfam" id="PF00629">
    <property type="entry name" value="MAM"/>
    <property type="match status" value="1"/>
</dbReference>
<dbReference type="PRINTS" id="PR00480">
    <property type="entry name" value="ASTACIN"/>
</dbReference>
<dbReference type="OrthoDB" id="291007at2759"/>
<comment type="caution">
    <text evidence="18">The sequence shown here is derived from an EMBL/GenBank/DDBJ whole genome shotgun (WGS) entry which is preliminary data.</text>
</comment>
<organism evidence="18 19">
    <name type="scientific">Patagioenas fasciata monilis</name>
    <dbReference type="NCBI Taxonomy" id="372326"/>
    <lineage>
        <taxon>Eukaryota</taxon>
        <taxon>Metazoa</taxon>
        <taxon>Chordata</taxon>
        <taxon>Craniata</taxon>
        <taxon>Vertebrata</taxon>
        <taxon>Euteleostomi</taxon>
        <taxon>Archelosauria</taxon>
        <taxon>Archosauria</taxon>
        <taxon>Dinosauria</taxon>
        <taxon>Saurischia</taxon>
        <taxon>Theropoda</taxon>
        <taxon>Coelurosauria</taxon>
        <taxon>Aves</taxon>
        <taxon>Neognathae</taxon>
        <taxon>Neoaves</taxon>
        <taxon>Columbimorphae</taxon>
        <taxon>Columbiformes</taxon>
        <taxon>Columbidae</taxon>
        <taxon>Patagioenas</taxon>
    </lineage>
</organism>
<dbReference type="SUPFAM" id="SSF49599">
    <property type="entry name" value="TRAF domain-like"/>
    <property type="match status" value="1"/>
</dbReference>
<evidence type="ECO:0000256" key="9">
    <source>
        <dbReference type="ARBA" id="ARBA00023180"/>
    </source>
</evidence>
<evidence type="ECO:0000256" key="12">
    <source>
        <dbReference type="RuleBase" id="RU361183"/>
    </source>
</evidence>
<dbReference type="SUPFAM" id="SSF55486">
    <property type="entry name" value="Metalloproteases ('zincins'), catalytic domain"/>
    <property type="match status" value="1"/>
</dbReference>
<dbReference type="InterPro" id="IPR000998">
    <property type="entry name" value="MAM_dom"/>
</dbReference>
<feature type="domain" description="Peptidase M12A" evidence="17">
    <location>
        <begin position="1"/>
        <end position="172"/>
    </location>
</feature>
<keyword evidence="7" id="KW-0865">Zymogen</keyword>
<dbReference type="InterPro" id="IPR006026">
    <property type="entry name" value="Peptidase_Metallo"/>
</dbReference>
<feature type="binding site" evidence="11">
    <location>
        <position position="78"/>
    </location>
    <ligand>
        <name>Zn(2+)</name>
        <dbReference type="ChEBI" id="CHEBI:29105"/>
        <note>catalytic</note>
    </ligand>
</feature>
<dbReference type="SMART" id="SM00235">
    <property type="entry name" value="ZnMc"/>
    <property type="match status" value="1"/>
</dbReference>
<keyword evidence="2 11" id="KW-0479">Metal-binding</keyword>
<evidence type="ECO:0000256" key="13">
    <source>
        <dbReference type="SAM" id="MobiDB-lite"/>
    </source>
</evidence>
<evidence type="ECO:0000313" key="18">
    <source>
        <dbReference type="EMBL" id="OPJ83414.1"/>
    </source>
</evidence>
<accession>A0A1V4KG61</accession>
<dbReference type="PROSITE" id="PS50060">
    <property type="entry name" value="MAM_2"/>
    <property type="match status" value="1"/>
</dbReference>
<evidence type="ECO:0000259" key="16">
    <source>
        <dbReference type="PROSITE" id="PS50060"/>
    </source>
</evidence>
<dbReference type="EC" id="3.4.24.-" evidence="12"/>
<dbReference type="EMBL" id="LSYS01003169">
    <property type="protein sequence ID" value="OPJ83414.1"/>
    <property type="molecule type" value="Genomic_DNA"/>
</dbReference>
<evidence type="ECO:0000256" key="4">
    <source>
        <dbReference type="ARBA" id="ARBA00022801"/>
    </source>
</evidence>
<keyword evidence="19" id="KW-1185">Reference proteome</keyword>
<comment type="cofactor">
    <cofactor evidence="11 12">
        <name>Zn(2+)</name>
        <dbReference type="ChEBI" id="CHEBI:29105"/>
    </cofactor>
    <text evidence="11 12">Binds 1 zinc ion per subunit.</text>
</comment>
<keyword evidence="8" id="KW-1015">Disulfide bond</keyword>
<feature type="domain" description="MAM" evidence="16">
    <location>
        <begin position="179"/>
        <end position="265"/>
    </location>
</feature>
<dbReference type="PROSITE" id="PS00740">
    <property type="entry name" value="MAM_1"/>
    <property type="match status" value="1"/>
</dbReference>
<dbReference type="STRING" id="372326.A0A1V4KG61"/>
<dbReference type="InterPro" id="IPR013320">
    <property type="entry name" value="ConA-like_dom_sf"/>
</dbReference>
<feature type="transmembrane region" description="Helical" evidence="14">
    <location>
        <begin position="436"/>
        <end position="460"/>
    </location>
</feature>
<dbReference type="PANTHER" id="PTHR10127">
    <property type="entry name" value="DISCOIDIN, CUB, EGF, LAMININ , AND ZINC METALLOPROTEASE DOMAIN CONTAINING"/>
    <property type="match status" value="1"/>
</dbReference>
<sequence>MNAKGLILKAFEQYRLKTCIDFKPWEGEENYISVFKGSGCWSYVGNRQVGLQELSIGANCDRIATIEHEFLHALGFWHEQSRSDRDDYVSIIWERIQSGTSHNFDKYDDKTSDSLNVPYDYNSVMHYSKNAFRNGTEPTIITNIPDFMDVIGQRMDFSDYDLQKLNRLYNCTSSLSFMDTCSFELENICGMIQSSDDNSDWQRLSQVPAGPNTDHTNMGECEDSGYFMHFNTSAGAEGSTAILESRILSPKRGFQCLQFYFYNSGHESDHLPDKVGSVASFSNGTTFMRGPGMGTSAFLTHQRLRSRNFIKEDGVYILLTMEDISHLLSTQPSVSPTFAVNTSSANTIKPTSTTTSTTRPTTGSTTTTTTMPTTTTSVTLTEEPEVPNSCPDNHCENDGVCVIVDTAPVCRCPAGDNWWYMGEKCERKGSTQENTVIAVSSAVAVFVVMLIVTVTTAVCLKKKYSQGKEKGENVRLECKTSF</sequence>
<dbReference type="CDD" id="cd06263">
    <property type="entry name" value="MAM"/>
    <property type="match status" value="1"/>
</dbReference>
<dbReference type="Pfam" id="PF01400">
    <property type="entry name" value="Astacin"/>
    <property type="match status" value="1"/>
</dbReference>
<evidence type="ECO:0000256" key="1">
    <source>
        <dbReference type="ARBA" id="ARBA00022670"/>
    </source>
</evidence>
<evidence type="ECO:0000256" key="10">
    <source>
        <dbReference type="PROSITE-ProRule" id="PRU00076"/>
    </source>
</evidence>
<dbReference type="AlphaFoldDB" id="A0A1V4KG61"/>
<dbReference type="GO" id="GO:0006508">
    <property type="term" value="P:proteolysis"/>
    <property type="evidence" value="ECO:0007669"/>
    <property type="project" value="UniProtKB-KW"/>
</dbReference>
<dbReference type="GO" id="GO:0008270">
    <property type="term" value="F:zinc ion binding"/>
    <property type="evidence" value="ECO:0007669"/>
    <property type="project" value="UniProtKB-UniRule"/>
</dbReference>
<evidence type="ECO:0000256" key="6">
    <source>
        <dbReference type="ARBA" id="ARBA00023049"/>
    </source>
</evidence>
<evidence type="ECO:0000256" key="8">
    <source>
        <dbReference type="ARBA" id="ARBA00023157"/>
    </source>
</evidence>
<evidence type="ECO:0000256" key="5">
    <source>
        <dbReference type="ARBA" id="ARBA00022833"/>
    </source>
</evidence>
<feature type="compositionally biased region" description="Low complexity" evidence="13">
    <location>
        <begin position="348"/>
        <end position="381"/>
    </location>
</feature>
<evidence type="ECO:0000256" key="11">
    <source>
        <dbReference type="PROSITE-ProRule" id="PRU01211"/>
    </source>
</evidence>
<dbReference type="InterPro" id="IPR001506">
    <property type="entry name" value="Peptidase_M12A"/>
</dbReference>
<evidence type="ECO:0000259" key="17">
    <source>
        <dbReference type="PROSITE" id="PS51864"/>
    </source>
</evidence>
<evidence type="ECO:0000313" key="19">
    <source>
        <dbReference type="Proteomes" id="UP000190648"/>
    </source>
</evidence>
<proteinExistence type="predicted"/>
<evidence type="ECO:0000256" key="3">
    <source>
        <dbReference type="ARBA" id="ARBA00022729"/>
    </source>
</evidence>
<dbReference type="FunFam" id="3.40.390.10:FF:000015">
    <property type="entry name" value="Meprin A subunit"/>
    <property type="match status" value="1"/>
</dbReference>
<dbReference type="Gene3D" id="2.60.120.200">
    <property type="match status" value="1"/>
</dbReference>
<dbReference type="InterPro" id="IPR024079">
    <property type="entry name" value="MetalloPept_cat_dom_sf"/>
</dbReference>
<dbReference type="SUPFAM" id="SSF57196">
    <property type="entry name" value="EGF/Laminin"/>
    <property type="match status" value="1"/>
</dbReference>
<feature type="active site" evidence="11">
    <location>
        <position position="69"/>
    </location>
</feature>
<keyword evidence="4 11" id="KW-0378">Hydrolase</keyword>
<feature type="binding site" evidence="11">
    <location>
        <position position="72"/>
    </location>
    <ligand>
        <name>Zn(2+)</name>
        <dbReference type="ChEBI" id="CHEBI:29105"/>
        <note>catalytic</note>
    </ligand>
</feature>
<dbReference type="SUPFAM" id="SSF49899">
    <property type="entry name" value="Concanavalin A-like lectins/glucanases"/>
    <property type="match status" value="1"/>
</dbReference>
<keyword evidence="10" id="KW-0245">EGF-like domain</keyword>
<keyword evidence="5 11" id="KW-0862">Zinc</keyword>
<dbReference type="Gene3D" id="3.40.390.10">
    <property type="entry name" value="Collagenase (Catalytic Domain)"/>
    <property type="match status" value="1"/>
</dbReference>
<name>A0A1V4KG61_PATFA</name>
<gene>
    <name evidence="18" type="ORF">AV530_006311</name>
</gene>
<evidence type="ECO:0000256" key="2">
    <source>
        <dbReference type="ARBA" id="ARBA00022723"/>
    </source>
</evidence>
<keyword evidence="9" id="KW-0325">Glycoprotein</keyword>
<dbReference type="Proteomes" id="UP000190648">
    <property type="component" value="Unassembled WGS sequence"/>
</dbReference>
<dbReference type="Gene3D" id="2.10.25.10">
    <property type="entry name" value="Laminin"/>
    <property type="match status" value="1"/>
</dbReference>